<dbReference type="PANTHER" id="PTHR23535">
    <property type="entry name" value="SUGAR EFFLUX TRANSPORTER A-RELATED"/>
    <property type="match status" value="1"/>
</dbReference>
<dbReference type="GO" id="GO:0005886">
    <property type="term" value="C:plasma membrane"/>
    <property type="evidence" value="ECO:0007669"/>
    <property type="project" value="UniProtKB-SubCell"/>
</dbReference>
<feature type="transmembrane region" description="Helical" evidence="9">
    <location>
        <begin position="12"/>
        <end position="29"/>
    </location>
</feature>
<feature type="transmembrane region" description="Helical" evidence="9">
    <location>
        <begin position="170"/>
        <end position="192"/>
    </location>
</feature>
<dbReference type="HOGENOM" id="CLU_055598_3_0_9"/>
<accession>N2A6X3</accession>
<dbReference type="PATRIC" id="fig|1235802.3.peg.3156"/>
<evidence type="ECO:0000313" key="12">
    <source>
        <dbReference type="Proteomes" id="UP000012589"/>
    </source>
</evidence>
<protein>
    <recommendedName>
        <fullName evidence="10">Major facilitator superfamily (MFS) profile domain-containing protein</fullName>
    </recommendedName>
</protein>
<proteinExistence type="inferred from homology"/>
<evidence type="ECO:0000256" key="1">
    <source>
        <dbReference type="ARBA" id="ARBA00004651"/>
    </source>
</evidence>
<sequence length="398" mass="45218">MNKKVNFKVEGYGKLIFFVFFCATASALIQPYQSVFLQEIKNATSNQIGIFVSLNSIAGIFFSTLFSMVSDRFRQRKKILSMALCNAILGYICYLFIDEFFFLLISSSVFIGVSTMITAQIFAYAKDILRKEVNDTEPYITVLRTIVSFAWVFSPMLASMLIKIPKYKGIIGSAIVSYIIAFLILQFNFSTLTEDIKAELTHKEDIYEQKSNLYILINFLVFTLLEAMNVIANTNLPLYITKILGYSNKYVGFLTALSSLMEIPCMLFLAYLAFKKIRIEYIIFYGISSGIIFFLLLKEVNSMYMIMLIFVFKAIFNAVYKGIGISFFQKMIPQNCGISTTLFTNTTRMGSIVGGIIIGSIGGYKNNFFFVSMVMGIISFLLYIWACNVEKIIKEKSQ</sequence>
<dbReference type="PANTHER" id="PTHR23535:SF2">
    <property type="entry name" value="SUGAR EFFLUX TRANSPORTER A-RELATED"/>
    <property type="match status" value="1"/>
</dbReference>
<keyword evidence="5" id="KW-0762">Sugar transport</keyword>
<evidence type="ECO:0000256" key="8">
    <source>
        <dbReference type="ARBA" id="ARBA00023136"/>
    </source>
</evidence>
<dbReference type="Pfam" id="PF07690">
    <property type="entry name" value="MFS_1"/>
    <property type="match status" value="1"/>
</dbReference>
<feature type="transmembrane region" description="Helical" evidence="9">
    <location>
        <begin position="368"/>
        <end position="386"/>
    </location>
</feature>
<dbReference type="eggNOG" id="COG2814">
    <property type="taxonomic scope" value="Bacteria"/>
</dbReference>
<feature type="transmembrane region" description="Helical" evidence="9">
    <location>
        <begin position="146"/>
        <end position="164"/>
    </location>
</feature>
<keyword evidence="8 9" id="KW-0472">Membrane</keyword>
<evidence type="ECO:0000256" key="5">
    <source>
        <dbReference type="ARBA" id="ARBA00022597"/>
    </source>
</evidence>
<feature type="transmembrane region" description="Helical" evidence="9">
    <location>
        <begin position="79"/>
        <end position="97"/>
    </location>
</feature>
<keyword evidence="7 9" id="KW-1133">Transmembrane helix</keyword>
<dbReference type="AlphaFoldDB" id="N2A6X3"/>
<evidence type="ECO:0000313" key="11">
    <source>
        <dbReference type="EMBL" id="EMZ25097.1"/>
    </source>
</evidence>
<keyword evidence="4" id="KW-1003">Cell membrane</keyword>
<keyword evidence="3" id="KW-0813">Transport</keyword>
<evidence type="ECO:0000256" key="7">
    <source>
        <dbReference type="ARBA" id="ARBA00022989"/>
    </source>
</evidence>
<feature type="transmembrane region" description="Helical" evidence="9">
    <location>
        <begin position="341"/>
        <end position="362"/>
    </location>
</feature>
<dbReference type="Gene3D" id="1.20.1250.20">
    <property type="entry name" value="MFS general substrate transporter like domains"/>
    <property type="match status" value="2"/>
</dbReference>
<dbReference type="InterPro" id="IPR020846">
    <property type="entry name" value="MFS_dom"/>
</dbReference>
<reference evidence="11 12" key="1">
    <citation type="journal article" date="2014" name="Genome Announc.">
        <title>Draft genome sequences of the altered schaedler flora, a defined bacterial community from gnotobiotic mice.</title>
        <authorList>
            <person name="Wannemuehler M.J."/>
            <person name="Overstreet A.M."/>
            <person name="Ward D.V."/>
            <person name="Phillips G.J."/>
        </authorList>
    </citation>
    <scope>NUCLEOTIDE SEQUENCE [LARGE SCALE GENOMIC DNA]</scope>
    <source>
        <strain evidence="11 12">ASF492</strain>
    </source>
</reference>
<evidence type="ECO:0000256" key="3">
    <source>
        <dbReference type="ARBA" id="ARBA00022448"/>
    </source>
</evidence>
<dbReference type="InterPro" id="IPR036259">
    <property type="entry name" value="MFS_trans_sf"/>
</dbReference>
<evidence type="ECO:0000259" key="10">
    <source>
        <dbReference type="PROSITE" id="PS50850"/>
    </source>
</evidence>
<evidence type="ECO:0000256" key="6">
    <source>
        <dbReference type="ARBA" id="ARBA00022692"/>
    </source>
</evidence>
<evidence type="ECO:0000256" key="2">
    <source>
        <dbReference type="ARBA" id="ARBA00006523"/>
    </source>
</evidence>
<dbReference type="SUPFAM" id="SSF103473">
    <property type="entry name" value="MFS general substrate transporter"/>
    <property type="match status" value="1"/>
</dbReference>
<comment type="similarity">
    <text evidence="2">Belongs to the major facilitator superfamily. Set transporter family.</text>
</comment>
<comment type="caution">
    <text evidence="11">The sequence shown here is derived from an EMBL/GenBank/DDBJ whole genome shotgun (WGS) entry which is preliminary data.</text>
</comment>
<dbReference type="GO" id="GO:0022857">
    <property type="term" value="F:transmembrane transporter activity"/>
    <property type="evidence" value="ECO:0007669"/>
    <property type="project" value="InterPro"/>
</dbReference>
<feature type="domain" description="Major facilitator superfamily (MFS) profile" evidence="10">
    <location>
        <begin position="11"/>
        <end position="391"/>
    </location>
</feature>
<feature type="transmembrane region" description="Helical" evidence="9">
    <location>
        <begin position="303"/>
        <end position="320"/>
    </location>
</feature>
<evidence type="ECO:0000256" key="4">
    <source>
        <dbReference type="ARBA" id="ARBA00022475"/>
    </source>
</evidence>
<organism evidence="11 12">
    <name type="scientific">Eubacterium plexicaudatum ASF492</name>
    <dbReference type="NCBI Taxonomy" id="1235802"/>
    <lineage>
        <taxon>Bacteria</taxon>
        <taxon>Bacillati</taxon>
        <taxon>Bacillota</taxon>
        <taxon>Clostridia</taxon>
        <taxon>Eubacteriales</taxon>
        <taxon>Eubacteriaceae</taxon>
        <taxon>Eubacterium</taxon>
    </lineage>
</organism>
<dbReference type="PROSITE" id="PS50850">
    <property type="entry name" value="MFS"/>
    <property type="match status" value="1"/>
</dbReference>
<keyword evidence="12" id="KW-1185">Reference proteome</keyword>
<feature type="transmembrane region" description="Helical" evidence="9">
    <location>
        <begin position="49"/>
        <end position="67"/>
    </location>
</feature>
<feature type="transmembrane region" description="Helical" evidence="9">
    <location>
        <begin position="213"/>
        <end position="232"/>
    </location>
</feature>
<gene>
    <name evidence="11" type="ORF">C823_02987</name>
</gene>
<comment type="subcellular location">
    <subcellularLocation>
        <location evidence="1">Cell membrane</location>
        <topology evidence="1">Multi-pass membrane protein</topology>
    </subcellularLocation>
</comment>
<dbReference type="EMBL" id="AQFT01000091">
    <property type="protein sequence ID" value="EMZ25097.1"/>
    <property type="molecule type" value="Genomic_DNA"/>
</dbReference>
<keyword evidence="6 9" id="KW-0812">Transmembrane</keyword>
<feature type="transmembrane region" description="Helical" evidence="9">
    <location>
        <begin position="103"/>
        <end position="125"/>
    </location>
</feature>
<evidence type="ECO:0000256" key="9">
    <source>
        <dbReference type="SAM" id="Phobius"/>
    </source>
</evidence>
<dbReference type="OrthoDB" id="7337792at2"/>
<dbReference type="Proteomes" id="UP000012589">
    <property type="component" value="Unassembled WGS sequence"/>
</dbReference>
<feature type="transmembrane region" description="Helical" evidence="9">
    <location>
        <begin position="281"/>
        <end position="297"/>
    </location>
</feature>
<name>N2A6X3_9FIRM</name>
<dbReference type="InterPro" id="IPR011701">
    <property type="entry name" value="MFS"/>
</dbReference>
<feature type="transmembrane region" description="Helical" evidence="9">
    <location>
        <begin position="252"/>
        <end position="274"/>
    </location>
</feature>
<dbReference type="STRING" id="1235802.C823_02987"/>